<reference evidence="3" key="1">
    <citation type="journal article" date="2019" name="Int. J. Syst. Evol. Microbiol.">
        <title>The Global Catalogue of Microorganisms (GCM) 10K type strain sequencing project: providing services to taxonomists for standard genome sequencing and annotation.</title>
        <authorList>
            <consortium name="The Broad Institute Genomics Platform"/>
            <consortium name="The Broad Institute Genome Sequencing Center for Infectious Disease"/>
            <person name="Wu L."/>
            <person name="Ma J."/>
        </authorList>
    </citation>
    <scope>NUCLEOTIDE SEQUENCE [LARGE SCALE GENOMIC DNA]</scope>
    <source>
        <strain evidence="3">JCM 17555</strain>
    </source>
</reference>
<feature type="compositionally biased region" description="Basic and acidic residues" evidence="1">
    <location>
        <begin position="49"/>
        <end position="58"/>
    </location>
</feature>
<feature type="compositionally biased region" description="Polar residues" evidence="1">
    <location>
        <begin position="78"/>
        <end position="93"/>
    </location>
</feature>
<name>A0ABP7NR49_9GAMM</name>
<comment type="caution">
    <text evidence="2">The sequence shown here is derived from an EMBL/GenBank/DDBJ whole genome shotgun (WGS) entry which is preliminary data.</text>
</comment>
<evidence type="ECO:0000256" key="1">
    <source>
        <dbReference type="SAM" id="MobiDB-lite"/>
    </source>
</evidence>
<evidence type="ECO:0000313" key="2">
    <source>
        <dbReference type="EMBL" id="GAA3951879.1"/>
    </source>
</evidence>
<dbReference type="RefSeq" id="WP_344803625.1">
    <property type="nucleotide sequence ID" value="NZ_BAABBO010000001.1"/>
</dbReference>
<dbReference type="InterPro" id="IPR010794">
    <property type="entry name" value="MalM"/>
</dbReference>
<sequence>MAMLLSSGSASLRGLVLVLMLVGTVQPAQAERYETIIRDDGGVEVRRVEAPEAERETVPVEAESAVDKAETSDKAPENSESAAGPSSPQQQPTPADERVVAPVEEQGERFEPDESYIDAAELEQAGFQRDGRQKFYTYIDEAGQFRSRPYEDVGQVAPATAGEVAGQQILAEEQWLRRQDVPEAVDDEAARILGLDEAQPERDIDRLAEDCCTVLLDYMRKLEYPVDDIDGEDGIVLNIEADEADYGFGTGRSLFRVISLDDLQDSRRVRLRSFVNANKSDLFYPAVLTLDKNWNPVRLFNDIVYSYEPESWFRRAYLEGFIELDPAQESYAVVLSRQRDQSRKSVVYPDEYDPDVLSHARHGTVQLSPVGGPGG</sequence>
<dbReference type="EMBL" id="BAABBO010000001">
    <property type="protein sequence ID" value="GAA3951879.1"/>
    <property type="molecule type" value="Genomic_DNA"/>
</dbReference>
<keyword evidence="3" id="KW-1185">Reference proteome</keyword>
<protein>
    <submittedName>
        <fullName evidence="2">Uncharacterized protein</fullName>
    </submittedName>
</protein>
<accession>A0ABP7NR49</accession>
<dbReference type="Pfam" id="PF07148">
    <property type="entry name" value="MalM"/>
    <property type="match status" value="1"/>
</dbReference>
<proteinExistence type="predicted"/>
<dbReference type="Proteomes" id="UP001501337">
    <property type="component" value="Unassembled WGS sequence"/>
</dbReference>
<gene>
    <name evidence="2" type="ORF">GCM10022278_08670</name>
</gene>
<evidence type="ECO:0000313" key="3">
    <source>
        <dbReference type="Proteomes" id="UP001501337"/>
    </source>
</evidence>
<feature type="region of interest" description="Disordered" evidence="1">
    <location>
        <begin position="49"/>
        <end position="98"/>
    </location>
</feature>
<organism evidence="2 3">
    <name type="scientific">Allohahella marinimesophila</name>
    <dbReference type="NCBI Taxonomy" id="1054972"/>
    <lineage>
        <taxon>Bacteria</taxon>
        <taxon>Pseudomonadati</taxon>
        <taxon>Pseudomonadota</taxon>
        <taxon>Gammaproteobacteria</taxon>
        <taxon>Oceanospirillales</taxon>
        <taxon>Hahellaceae</taxon>
        <taxon>Allohahella</taxon>
    </lineage>
</organism>
<feature type="compositionally biased region" description="Basic and acidic residues" evidence="1">
    <location>
        <begin position="65"/>
        <end position="77"/>
    </location>
</feature>